<dbReference type="Pfam" id="PF01321">
    <property type="entry name" value="Creatinase_N"/>
    <property type="match status" value="1"/>
</dbReference>
<dbReference type="PANTHER" id="PTHR46112:SF2">
    <property type="entry name" value="XAA-PRO AMINOPEPTIDASE P-RELATED"/>
    <property type="match status" value="1"/>
</dbReference>
<evidence type="ECO:0000313" key="4">
    <source>
        <dbReference type="Proteomes" id="UP001196870"/>
    </source>
</evidence>
<dbReference type="SUPFAM" id="SSF53092">
    <property type="entry name" value="Creatinase/prolidase N-terminal domain"/>
    <property type="match status" value="1"/>
</dbReference>
<gene>
    <name evidence="3" type="ORF">GXW71_24605</name>
</gene>
<dbReference type="Proteomes" id="UP001196870">
    <property type="component" value="Unassembled WGS sequence"/>
</dbReference>
<comment type="caution">
    <text evidence="3">The sequence shown here is derived from an EMBL/GenBank/DDBJ whole genome shotgun (WGS) entry which is preliminary data.</text>
</comment>
<sequence>MALHVAPDEHRARIVRATARLQEQGLAGLLVFRQESMYWLTGYDTAGYSQFQGLWLGADGGLMLLTRSSDVRQAKLTSIIEDVRLWVDAAGANPAATLREAIETRIRPGDRIGVEYASVTLNAQRGKLLDAAFGADAVLEDASTLIAALAVVKSPAELAHVRQAGRIADEAWRRAFAACRPGASESDILAEIYATVIRAGGDPAAGRFVCGAGDNALLCRYFTGKGRIGETDQVNIEFAAAYRHYHVALMRTALTGSATPSQRRMHDANIEALEACRRKLRPGYTYGDLFDAHAAVLDRHGYRHARLNACGYSLGISYPPTWMEWPMIYAGNPVPLEPNMVVFMHMILLDSETNLAMCLGETFIVTEGEPERLSALSHDLPLVA</sequence>
<dbReference type="GO" id="GO:0004177">
    <property type="term" value="F:aminopeptidase activity"/>
    <property type="evidence" value="ECO:0007669"/>
    <property type="project" value="UniProtKB-KW"/>
</dbReference>
<protein>
    <submittedName>
        <fullName evidence="3">Aminopeptidase P family protein</fullName>
    </submittedName>
</protein>
<feature type="domain" description="Peptidase M24" evidence="1">
    <location>
        <begin position="160"/>
        <end position="367"/>
    </location>
</feature>
<dbReference type="RefSeq" id="WP_211855341.1">
    <property type="nucleotide sequence ID" value="NZ_JAAGBB010000037.1"/>
</dbReference>
<keyword evidence="3" id="KW-0645">Protease</keyword>
<keyword evidence="3" id="KW-0378">Hydrolase</keyword>
<dbReference type="EMBL" id="JAAGBB010000037">
    <property type="protein sequence ID" value="MBR0667561.1"/>
    <property type="molecule type" value="Genomic_DNA"/>
</dbReference>
<proteinExistence type="predicted"/>
<dbReference type="Gene3D" id="3.90.230.10">
    <property type="entry name" value="Creatinase/methionine aminopeptidase superfamily"/>
    <property type="match status" value="1"/>
</dbReference>
<dbReference type="CDD" id="cd01066">
    <property type="entry name" value="APP_MetAP"/>
    <property type="match status" value="1"/>
</dbReference>
<evidence type="ECO:0000259" key="1">
    <source>
        <dbReference type="Pfam" id="PF00557"/>
    </source>
</evidence>
<dbReference type="InterPro" id="IPR000994">
    <property type="entry name" value="Pept_M24"/>
</dbReference>
<feature type="domain" description="Creatinase N-terminal" evidence="2">
    <location>
        <begin position="13"/>
        <end position="149"/>
    </location>
</feature>
<dbReference type="InterPro" id="IPR029149">
    <property type="entry name" value="Creatin/AminoP/Spt16_N"/>
</dbReference>
<organism evidence="3 4">
    <name type="scientific">Plastoroseomonas hellenica</name>
    <dbReference type="NCBI Taxonomy" id="2687306"/>
    <lineage>
        <taxon>Bacteria</taxon>
        <taxon>Pseudomonadati</taxon>
        <taxon>Pseudomonadota</taxon>
        <taxon>Alphaproteobacteria</taxon>
        <taxon>Acetobacterales</taxon>
        <taxon>Acetobacteraceae</taxon>
        <taxon>Plastoroseomonas</taxon>
    </lineage>
</organism>
<reference evidence="4" key="1">
    <citation type="journal article" date="2021" name="Syst. Appl. Microbiol.">
        <title>Roseomonas hellenica sp. nov., isolated from roots of wild-growing Alkanna tinctoria.</title>
        <authorList>
            <person name="Rat A."/>
            <person name="Naranjo H.D."/>
            <person name="Lebbe L."/>
            <person name="Cnockaert M."/>
            <person name="Krigas N."/>
            <person name="Grigoriadou K."/>
            <person name="Maloupa E."/>
            <person name="Willems A."/>
        </authorList>
    </citation>
    <scope>NUCLEOTIDE SEQUENCE [LARGE SCALE GENOMIC DNA]</scope>
    <source>
        <strain evidence="4">LMG 31523</strain>
    </source>
</reference>
<dbReference type="Gene3D" id="3.40.350.10">
    <property type="entry name" value="Creatinase/prolidase N-terminal domain"/>
    <property type="match status" value="1"/>
</dbReference>
<dbReference type="SUPFAM" id="SSF55920">
    <property type="entry name" value="Creatinase/aminopeptidase"/>
    <property type="match status" value="1"/>
</dbReference>
<dbReference type="InterPro" id="IPR000587">
    <property type="entry name" value="Creatinase_N"/>
</dbReference>
<dbReference type="InterPro" id="IPR050659">
    <property type="entry name" value="Peptidase_M24B"/>
</dbReference>
<dbReference type="InterPro" id="IPR036005">
    <property type="entry name" value="Creatinase/aminopeptidase-like"/>
</dbReference>
<name>A0ABS5F4U4_9PROT</name>
<accession>A0ABS5F4U4</accession>
<evidence type="ECO:0000259" key="2">
    <source>
        <dbReference type="Pfam" id="PF01321"/>
    </source>
</evidence>
<keyword evidence="4" id="KW-1185">Reference proteome</keyword>
<keyword evidence="3" id="KW-0031">Aminopeptidase</keyword>
<dbReference type="PANTHER" id="PTHR46112">
    <property type="entry name" value="AMINOPEPTIDASE"/>
    <property type="match status" value="1"/>
</dbReference>
<dbReference type="Pfam" id="PF00557">
    <property type="entry name" value="Peptidase_M24"/>
    <property type="match status" value="1"/>
</dbReference>
<evidence type="ECO:0000313" key="3">
    <source>
        <dbReference type="EMBL" id="MBR0667561.1"/>
    </source>
</evidence>